<keyword evidence="1" id="KW-0472">Membrane</keyword>
<proteinExistence type="predicted"/>
<dbReference type="EMBL" id="CP040396">
    <property type="protein sequence ID" value="QCT04223.1"/>
    <property type="molecule type" value="Genomic_DNA"/>
</dbReference>
<dbReference type="PANTHER" id="PTHR34094:SF1">
    <property type="entry name" value="PROTEIN FAM185A"/>
    <property type="match status" value="1"/>
</dbReference>
<dbReference type="OrthoDB" id="2640165at2"/>
<feature type="domain" description="DUF4097" evidence="2">
    <location>
        <begin position="214"/>
        <end position="414"/>
    </location>
</feature>
<feature type="transmembrane region" description="Helical" evidence="1">
    <location>
        <begin position="37"/>
        <end position="54"/>
    </location>
</feature>
<organism evidence="3 4">
    <name type="scientific">Paenibacillus algicola</name>
    <dbReference type="NCBI Taxonomy" id="2565926"/>
    <lineage>
        <taxon>Bacteria</taxon>
        <taxon>Bacillati</taxon>
        <taxon>Bacillota</taxon>
        <taxon>Bacilli</taxon>
        <taxon>Bacillales</taxon>
        <taxon>Paenibacillaceae</taxon>
        <taxon>Paenibacillus</taxon>
    </lineage>
</organism>
<feature type="transmembrane region" description="Helical" evidence="1">
    <location>
        <begin position="74"/>
        <end position="91"/>
    </location>
</feature>
<gene>
    <name evidence="3" type="ORF">E6C60_3513</name>
</gene>
<accession>A0A4P8XP18</accession>
<dbReference type="PANTHER" id="PTHR34094">
    <property type="match status" value="1"/>
</dbReference>
<sequence length="439" mass="48640">MRHTVKIGRYTAALLLIATGGLLLIDEWYNTDHVFLLLTWWPALFVLLGIEYLARFAYFKLRREGSRWRFRPDIRGVLLSLAAAASFFIVSQQDHFLHLWNRVSLNLTAAGVDYSEETGNRFVKPELEIPVTIEAARLSIDHLNGDIVVRRGRTDDIIVQTEVWVDQEEPGLAEAIAEQSAVEVEGRSIISIRAKGKAYGESGKRQPRLNLDIQVPDNRRLDLEVRTMNGGIFLLNIEANRKITLESGNGPITLSRVYGDVTGSTLNGNMNVRYLTGDVQMTTSSGTVQAYDVSGSVVLSTQVGNITANRLGKDIDVRTKNGNITLAGVRQSLKAESLNGAVDIRSGLIGGNWDVYSAVGEMNLHLPLAGDYKIKGTTSYGRIFSEIMPFQVEQKTITGQLGSGEHHIVIEGNSDLNVYRSYPEYERRSGEGSLTPLPY</sequence>
<evidence type="ECO:0000259" key="2">
    <source>
        <dbReference type="Pfam" id="PF13349"/>
    </source>
</evidence>
<protein>
    <recommendedName>
        <fullName evidence="2">DUF4097 domain-containing protein</fullName>
    </recommendedName>
</protein>
<dbReference type="AlphaFoldDB" id="A0A4P8XP18"/>
<reference evidence="3 4" key="1">
    <citation type="submission" date="2019-05" db="EMBL/GenBank/DDBJ databases">
        <authorList>
            <person name="Chen C."/>
        </authorList>
    </citation>
    <scope>NUCLEOTIDE SEQUENCE [LARGE SCALE GENOMIC DNA]</scope>
    <source>
        <strain evidence="3 4">HB172198</strain>
    </source>
</reference>
<name>A0A4P8XP18_9BACL</name>
<evidence type="ECO:0000256" key="1">
    <source>
        <dbReference type="SAM" id="Phobius"/>
    </source>
</evidence>
<evidence type="ECO:0000313" key="4">
    <source>
        <dbReference type="Proteomes" id="UP000300879"/>
    </source>
</evidence>
<dbReference type="Pfam" id="PF13349">
    <property type="entry name" value="DUF4097"/>
    <property type="match status" value="1"/>
</dbReference>
<evidence type="ECO:0000313" key="3">
    <source>
        <dbReference type="EMBL" id="QCT04223.1"/>
    </source>
</evidence>
<dbReference type="Proteomes" id="UP000300879">
    <property type="component" value="Chromosome"/>
</dbReference>
<feature type="transmembrane region" description="Helical" evidence="1">
    <location>
        <begin position="7"/>
        <end position="25"/>
    </location>
</feature>
<dbReference type="KEGG" id="palo:E6C60_3513"/>
<keyword evidence="1" id="KW-1133">Transmembrane helix</keyword>
<dbReference type="RefSeq" id="WP_138226966.1">
    <property type="nucleotide sequence ID" value="NZ_CP040396.1"/>
</dbReference>
<keyword evidence="4" id="KW-1185">Reference proteome</keyword>
<keyword evidence="1" id="KW-0812">Transmembrane</keyword>
<dbReference type="InterPro" id="IPR025164">
    <property type="entry name" value="Toastrack_DUF4097"/>
</dbReference>